<dbReference type="EMBL" id="BJYZ01000003">
    <property type="protein sequence ID" value="GEO36926.1"/>
    <property type="molecule type" value="Genomic_DNA"/>
</dbReference>
<protein>
    <submittedName>
        <fullName evidence="5">Transcriptional regulator</fullName>
    </submittedName>
</protein>
<evidence type="ECO:0000313" key="6">
    <source>
        <dbReference type="Proteomes" id="UP000321523"/>
    </source>
</evidence>
<dbReference type="GO" id="GO:0003700">
    <property type="term" value="F:DNA-binding transcription factor activity"/>
    <property type="evidence" value="ECO:0007669"/>
    <property type="project" value="InterPro"/>
</dbReference>
<dbReference type="Gene3D" id="1.10.10.60">
    <property type="entry name" value="Homeodomain-like"/>
    <property type="match status" value="2"/>
</dbReference>
<name>A0A512DKC3_9PROT</name>
<dbReference type="Pfam" id="PF01965">
    <property type="entry name" value="DJ-1_PfpI"/>
    <property type="match status" value="1"/>
</dbReference>
<dbReference type="InterPro" id="IPR029062">
    <property type="entry name" value="Class_I_gatase-like"/>
</dbReference>
<dbReference type="PANTHER" id="PTHR43130:SF3">
    <property type="entry name" value="HTH-TYPE TRANSCRIPTIONAL REGULATOR RV1931C"/>
    <property type="match status" value="1"/>
</dbReference>
<accession>A0A512DKC3</accession>
<dbReference type="Pfam" id="PF12833">
    <property type="entry name" value="HTH_18"/>
    <property type="match status" value="1"/>
</dbReference>
<dbReference type="InterPro" id="IPR009057">
    <property type="entry name" value="Homeodomain-like_sf"/>
</dbReference>
<evidence type="ECO:0000259" key="4">
    <source>
        <dbReference type="PROSITE" id="PS01124"/>
    </source>
</evidence>
<keyword evidence="6" id="KW-1185">Reference proteome</keyword>
<sequence length="332" mass="36401">MMQRDDRPAEIGLLIYPGAQLAAIHGLTDLFQVANRMAAARMPAGAPSIRISHWQPAAEAMSIERVFDTHPQSADGGGDRPRFIVAPPSLSGLPEPAVTARLALWLTERHAGGSTLASVCIGAYLLAETGLLEGRTVTTHWSQADALAGRFPGIRVDAEKLIVDDGDIITAGGVMAWTDLGLRLVDRLLGPAVMIETARFLLIDPPGREQRFYSSFSPKLHHGDDAVLKVQHWLQAHGARDATLGTMAAMAGLEERTFLRRFRKATGLKPTEYCQHLRIGKAREMLEFTRQTVERIAWDVGYEDPGAYRKVFSKITGLSPGDYRRRFGAEVP</sequence>
<evidence type="ECO:0000256" key="1">
    <source>
        <dbReference type="ARBA" id="ARBA00023015"/>
    </source>
</evidence>
<organism evidence="5 6">
    <name type="scientific">Skermanella aerolata</name>
    <dbReference type="NCBI Taxonomy" id="393310"/>
    <lineage>
        <taxon>Bacteria</taxon>
        <taxon>Pseudomonadati</taxon>
        <taxon>Pseudomonadota</taxon>
        <taxon>Alphaproteobacteria</taxon>
        <taxon>Rhodospirillales</taxon>
        <taxon>Azospirillaceae</taxon>
        <taxon>Skermanella</taxon>
    </lineage>
</organism>
<dbReference type="InterPro" id="IPR018062">
    <property type="entry name" value="HTH_AraC-typ_CS"/>
</dbReference>
<dbReference type="SUPFAM" id="SSF52317">
    <property type="entry name" value="Class I glutamine amidotransferase-like"/>
    <property type="match status" value="1"/>
</dbReference>
<dbReference type="SUPFAM" id="SSF46689">
    <property type="entry name" value="Homeodomain-like"/>
    <property type="match status" value="2"/>
</dbReference>
<evidence type="ECO:0000256" key="2">
    <source>
        <dbReference type="ARBA" id="ARBA00023125"/>
    </source>
</evidence>
<dbReference type="PROSITE" id="PS00041">
    <property type="entry name" value="HTH_ARAC_FAMILY_1"/>
    <property type="match status" value="1"/>
</dbReference>
<keyword evidence="1" id="KW-0805">Transcription regulation</keyword>
<dbReference type="InterPro" id="IPR052158">
    <property type="entry name" value="INH-QAR"/>
</dbReference>
<dbReference type="AlphaFoldDB" id="A0A512DKC3"/>
<dbReference type="Proteomes" id="UP000321523">
    <property type="component" value="Unassembled WGS sequence"/>
</dbReference>
<comment type="caution">
    <text evidence="5">The sequence shown here is derived from an EMBL/GenBank/DDBJ whole genome shotgun (WGS) entry which is preliminary data.</text>
</comment>
<proteinExistence type="predicted"/>
<keyword evidence="2" id="KW-0238">DNA-binding</keyword>
<dbReference type="PROSITE" id="PS01124">
    <property type="entry name" value="HTH_ARAC_FAMILY_2"/>
    <property type="match status" value="1"/>
</dbReference>
<feature type="domain" description="HTH araC/xylS-type" evidence="4">
    <location>
        <begin position="228"/>
        <end position="326"/>
    </location>
</feature>
<dbReference type="RefSeq" id="WP_211099200.1">
    <property type="nucleotide sequence ID" value="NZ_BJYZ01000003.1"/>
</dbReference>
<evidence type="ECO:0000256" key="3">
    <source>
        <dbReference type="ARBA" id="ARBA00023163"/>
    </source>
</evidence>
<dbReference type="InterPro" id="IPR002818">
    <property type="entry name" value="DJ-1/PfpI"/>
</dbReference>
<reference evidence="5 6" key="1">
    <citation type="submission" date="2019-07" db="EMBL/GenBank/DDBJ databases">
        <title>Whole genome shotgun sequence of Skermanella aerolata NBRC 106429.</title>
        <authorList>
            <person name="Hosoyama A."/>
            <person name="Uohara A."/>
            <person name="Ohji S."/>
            <person name="Ichikawa N."/>
        </authorList>
    </citation>
    <scope>NUCLEOTIDE SEQUENCE [LARGE SCALE GENOMIC DNA]</scope>
    <source>
        <strain evidence="5 6">NBRC 106429</strain>
    </source>
</reference>
<gene>
    <name evidence="5" type="ORF">SAE02_10740</name>
</gene>
<dbReference type="PANTHER" id="PTHR43130">
    <property type="entry name" value="ARAC-FAMILY TRANSCRIPTIONAL REGULATOR"/>
    <property type="match status" value="1"/>
</dbReference>
<dbReference type="CDD" id="cd03138">
    <property type="entry name" value="GATase1_AraC_2"/>
    <property type="match status" value="1"/>
</dbReference>
<dbReference type="SMART" id="SM00342">
    <property type="entry name" value="HTH_ARAC"/>
    <property type="match status" value="1"/>
</dbReference>
<dbReference type="Gene3D" id="3.40.50.880">
    <property type="match status" value="1"/>
</dbReference>
<keyword evidence="3" id="KW-0804">Transcription</keyword>
<dbReference type="InterPro" id="IPR018060">
    <property type="entry name" value="HTH_AraC"/>
</dbReference>
<dbReference type="GO" id="GO:0043565">
    <property type="term" value="F:sequence-specific DNA binding"/>
    <property type="evidence" value="ECO:0007669"/>
    <property type="project" value="InterPro"/>
</dbReference>
<evidence type="ECO:0000313" key="5">
    <source>
        <dbReference type="EMBL" id="GEO36926.1"/>
    </source>
</evidence>